<dbReference type="AlphaFoldDB" id="A0A558RDG5"/>
<dbReference type="Proteomes" id="UP000318681">
    <property type="component" value="Unassembled WGS sequence"/>
</dbReference>
<gene>
    <name evidence="1" type="ORF">FOY91_00380</name>
</gene>
<accession>A0A558RDG5</accession>
<dbReference type="Pfam" id="PF20242">
    <property type="entry name" value="Emfourin"/>
    <property type="match status" value="1"/>
</dbReference>
<comment type="caution">
    <text evidence="1">The sequence shown here is derived from an EMBL/GenBank/DDBJ whole genome shotgun (WGS) entry which is preliminary data.</text>
</comment>
<dbReference type="InterPro" id="IPR049457">
    <property type="entry name" value="Emfourin"/>
</dbReference>
<name>A0A558RDG5_9SPHN</name>
<evidence type="ECO:0000313" key="1">
    <source>
        <dbReference type="EMBL" id="TVV77515.1"/>
    </source>
</evidence>
<reference evidence="1 2" key="1">
    <citation type="submission" date="2019-07" db="EMBL/GenBank/DDBJ databases">
        <title>Sphingomonas solaris sp. nov., isolated from a solar panel from Boston, Massachusetts.</title>
        <authorList>
            <person name="Tanner K."/>
            <person name="Pascual J."/>
            <person name="Mancuso C."/>
            <person name="Pereto J."/>
            <person name="Khalil A."/>
            <person name="Vilanova C."/>
        </authorList>
    </citation>
    <scope>NUCLEOTIDE SEQUENCE [LARGE SCALE GENOMIC DNA]</scope>
    <source>
        <strain evidence="1 2">R4DWN</strain>
    </source>
</reference>
<sequence>MTIFGGIAHFPSRAGERVRHLADLDPTLVAELLTAAEASDLFTCPDLNGAASFRPDARTYSIRLVHGGHSRLLTVPEPFEAPELAQLVRTVRRCRAGERATFPFSPCQ</sequence>
<protein>
    <submittedName>
        <fullName evidence="1">Uncharacterized protein</fullName>
    </submittedName>
</protein>
<evidence type="ECO:0000313" key="2">
    <source>
        <dbReference type="Proteomes" id="UP000318681"/>
    </source>
</evidence>
<dbReference type="EMBL" id="VNIM01000001">
    <property type="protein sequence ID" value="TVV77515.1"/>
    <property type="molecule type" value="Genomic_DNA"/>
</dbReference>
<proteinExistence type="predicted"/>
<organism evidence="1 2">
    <name type="scientific">Alterirhizorhabdus solaris</name>
    <dbReference type="NCBI Taxonomy" id="2529389"/>
    <lineage>
        <taxon>Bacteria</taxon>
        <taxon>Pseudomonadati</taxon>
        <taxon>Pseudomonadota</taxon>
        <taxon>Alphaproteobacteria</taxon>
        <taxon>Sphingomonadales</taxon>
        <taxon>Rhizorhabdaceae</taxon>
        <taxon>Alterirhizorhabdus</taxon>
    </lineage>
</organism>
<keyword evidence="2" id="KW-1185">Reference proteome</keyword>